<feature type="domain" description="Xylanolytic transcriptional activator regulatory" evidence="3">
    <location>
        <begin position="42"/>
        <end position="114"/>
    </location>
</feature>
<evidence type="ECO:0000256" key="2">
    <source>
        <dbReference type="ARBA" id="ARBA00023242"/>
    </source>
</evidence>
<dbReference type="PANTHER" id="PTHR31001:SF85">
    <property type="entry name" value="ZN(II)2CYS6 TRANSCRIPTION FACTOR (EUROFUNG)"/>
    <property type="match status" value="1"/>
</dbReference>
<gene>
    <name evidence="4" type="ORF">SBRCBS47491_006927</name>
</gene>
<organism evidence="4 5">
    <name type="scientific">Sporothrix bragantina</name>
    <dbReference type="NCBI Taxonomy" id="671064"/>
    <lineage>
        <taxon>Eukaryota</taxon>
        <taxon>Fungi</taxon>
        <taxon>Dikarya</taxon>
        <taxon>Ascomycota</taxon>
        <taxon>Pezizomycotina</taxon>
        <taxon>Sordariomycetes</taxon>
        <taxon>Sordariomycetidae</taxon>
        <taxon>Ophiostomatales</taxon>
        <taxon>Ophiostomataceae</taxon>
        <taxon>Sporothrix</taxon>
    </lineage>
</organism>
<evidence type="ECO:0000313" key="4">
    <source>
        <dbReference type="EMBL" id="CAK7228508.1"/>
    </source>
</evidence>
<dbReference type="SMART" id="SM00906">
    <property type="entry name" value="Fungal_trans"/>
    <property type="match status" value="1"/>
</dbReference>
<proteinExistence type="predicted"/>
<dbReference type="InterPro" id="IPR050613">
    <property type="entry name" value="Sec_Metabolite_Reg"/>
</dbReference>
<dbReference type="Pfam" id="PF04082">
    <property type="entry name" value="Fungal_trans"/>
    <property type="match status" value="1"/>
</dbReference>
<protein>
    <recommendedName>
        <fullName evidence="3">Xylanolytic transcriptional activator regulatory domain-containing protein</fullName>
    </recommendedName>
</protein>
<evidence type="ECO:0000259" key="3">
    <source>
        <dbReference type="SMART" id="SM00906"/>
    </source>
</evidence>
<sequence>MQTATRQALAESKFLRLPNLDLLCAYVLLLTSMLPTTDSPSLWIMLGTAVRLAQAQGLHRDGAALGLSPFDTEMRRRLWWYIVSLESRLTEIMGAESTLPVTTSTLLPCNINDSDLDPDMTAMPAVGPGASDMMFCLVEYETVRFLQRRDPRVDRVERVKPVDRNNATSNNAAQATGAGVDTRQIVTVSGLERYLEDTFLRFCDPVIPLHLLTTAVARSLIFKLRQMGHRGQSSQSSQSYRSSFHKQILKTAARTISYDNLIHTNPSLAGFQWHVHFWFPWGSPIFVLKIMATLRTAEEWDADVQAAWQQIEALHEHHPEFSAFDADKPEYLVVGELTLKAWAARESIFGMPAPYSWQQRKDTSHGKFWRHEWL</sequence>
<reference evidence="4 5" key="1">
    <citation type="submission" date="2024-01" db="EMBL/GenBank/DDBJ databases">
        <authorList>
            <person name="Allen C."/>
            <person name="Tagirdzhanova G."/>
        </authorList>
    </citation>
    <scope>NUCLEOTIDE SEQUENCE [LARGE SCALE GENOMIC DNA]</scope>
</reference>
<dbReference type="PANTHER" id="PTHR31001">
    <property type="entry name" value="UNCHARACTERIZED TRANSCRIPTIONAL REGULATORY PROTEIN"/>
    <property type="match status" value="1"/>
</dbReference>
<evidence type="ECO:0000313" key="5">
    <source>
        <dbReference type="Proteomes" id="UP001642406"/>
    </source>
</evidence>
<name>A0ABP0C926_9PEZI</name>
<keyword evidence="5" id="KW-1185">Reference proteome</keyword>
<accession>A0ABP0C926</accession>
<evidence type="ECO:0000256" key="1">
    <source>
        <dbReference type="ARBA" id="ARBA00004123"/>
    </source>
</evidence>
<dbReference type="Proteomes" id="UP001642406">
    <property type="component" value="Unassembled WGS sequence"/>
</dbReference>
<comment type="subcellular location">
    <subcellularLocation>
        <location evidence="1">Nucleus</location>
    </subcellularLocation>
</comment>
<comment type="caution">
    <text evidence="4">The sequence shown here is derived from an EMBL/GenBank/DDBJ whole genome shotgun (WGS) entry which is preliminary data.</text>
</comment>
<dbReference type="EMBL" id="CAWUHC010000073">
    <property type="protein sequence ID" value="CAK7228508.1"/>
    <property type="molecule type" value="Genomic_DNA"/>
</dbReference>
<keyword evidence="2" id="KW-0539">Nucleus</keyword>
<dbReference type="InterPro" id="IPR007219">
    <property type="entry name" value="XnlR_reg_dom"/>
</dbReference>
<dbReference type="CDD" id="cd12148">
    <property type="entry name" value="fungal_TF_MHR"/>
    <property type="match status" value="1"/>
</dbReference>